<dbReference type="AlphaFoldDB" id="A0A845LEB7"/>
<keyword evidence="1" id="KW-0732">Signal</keyword>
<name>A0A845LEB7_HELGE</name>
<keyword evidence="3" id="KW-1185">Reference proteome</keyword>
<reference evidence="2 3" key="1">
    <citation type="submission" date="2020-01" db="EMBL/GenBank/DDBJ databases">
        <title>Whole genome sequence of Heliobacterium gestii DSM 11169.</title>
        <authorList>
            <person name="Kyndt J.A."/>
            <person name="Meyer T.E."/>
        </authorList>
    </citation>
    <scope>NUCLEOTIDE SEQUENCE [LARGE SCALE GENOMIC DNA]</scope>
    <source>
        <strain evidence="2 3">DSM 11169</strain>
    </source>
</reference>
<comment type="caution">
    <text evidence="2">The sequence shown here is derived from an EMBL/GenBank/DDBJ whole genome shotgun (WGS) entry which is preliminary data.</text>
</comment>
<dbReference type="InterPro" id="IPR021459">
    <property type="entry name" value="GH101-related"/>
</dbReference>
<dbReference type="Pfam" id="PF11308">
    <property type="entry name" value="Glyco_hydro_129"/>
    <property type="match status" value="2"/>
</dbReference>
<dbReference type="OrthoDB" id="2496946at2"/>
<feature type="chain" id="PRO_5032483444" evidence="1">
    <location>
        <begin position="30"/>
        <end position="822"/>
    </location>
</feature>
<dbReference type="EMBL" id="WXEX01000018">
    <property type="protein sequence ID" value="MZP44518.1"/>
    <property type="molecule type" value="Genomic_DNA"/>
</dbReference>
<evidence type="ECO:0000313" key="2">
    <source>
        <dbReference type="EMBL" id="MZP44518.1"/>
    </source>
</evidence>
<proteinExistence type="predicted"/>
<organism evidence="2 3">
    <name type="scientific">Heliomicrobium gestii</name>
    <name type="common">Heliobacterium gestii</name>
    <dbReference type="NCBI Taxonomy" id="2699"/>
    <lineage>
        <taxon>Bacteria</taxon>
        <taxon>Bacillati</taxon>
        <taxon>Bacillota</taxon>
        <taxon>Clostridia</taxon>
        <taxon>Eubacteriales</taxon>
        <taxon>Heliobacteriaceae</taxon>
        <taxon>Heliomicrobium</taxon>
    </lineage>
</organism>
<dbReference type="RefSeq" id="WP_161263087.1">
    <property type="nucleotide sequence ID" value="NZ_JAFBDC010000019.1"/>
</dbReference>
<accession>A0A845LEB7</accession>
<dbReference type="Gene3D" id="2.60.120.260">
    <property type="entry name" value="Galactose-binding domain-like"/>
    <property type="match status" value="1"/>
</dbReference>
<sequence length="822" mass="88811">MKQRGLTTALVSLFVVASFLTGTLLPVFAADQRTGAGESGAPLGPDGAGAVPFIVEGFEQGVGDWTLQSKAGDGDGSVSLEYGSYTSGGGDGAGSGYASWGSAPNGGYGGTSDAAGGHSVRIAPGGEGGWRFASLKQIPVATGDRLELRGWIRRQGSGSTTLTATGCDAQGNAVAWKVEAPVIEGEKAWTPVVAPVVIPPGVAFVQAQLAGEGGGVTWLDDLCLVPVMAPRRNPAMPAEARLENAAIAVSVHTGDITLSVADKRTGQTWRQRPLRSDFILLDVQRGNSILLALRDRVTGQDTLATIRLVGDRPEFTVTLSGDGTMASPVSFPHPFVSAPGTQLVLPRGEGVLYPVDEPSLPAMRLPAYSGEGLTMPFWGITDGDRGLMTLLETPDDSAAQIERIDGMLAVSPQWDPQKGRLGYSRRLRYVLFDKGGFVAMAKRYRDQVREAGRWVSLEEKIRLNPMAGKLIGAASVWYTGKGDRDVARDMKDARMDKVLWNHDDSGGQVPLKPETVEDIQALGYLAGRYDVFHRAIDPEQASLLEGGLDPRWPQSAWPDGLVTGADGNWVRGWKAKGQGGGWIDGAIVNDEEALTIARWRIPSAVEKAAYGAWLIDGATSLPWQEDYSPRHPMTRSQSRQQRINLLKVAADECKRVTGSVSAHDAAAPVVHYFEGAMSVAKDSVDEQRRIPLWELVYHDSVLSYWHREEGNNSRPDQWLKRDRLNILYGTPPLYTLSREAWETGKKNIVESDQQVSAVAAKVGTAEMTDFRYLTPDRSVQQSVFANGVTVTVNFGSSPYQIDRWTELPPMGYRVVETQEAGQ</sequence>
<feature type="signal peptide" evidence="1">
    <location>
        <begin position="1"/>
        <end position="29"/>
    </location>
</feature>
<evidence type="ECO:0000313" key="3">
    <source>
        <dbReference type="Proteomes" id="UP000471031"/>
    </source>
</evidence>
<protein>
    <submittedName>
        <fullName evidence="2">Uncharacterized protein</fullName>
    </submittedName>
</protein>
<gene>
    <name evidence="2" type="ORF">GTO89_15915</name>
</gene>
<dbReference type="Proteomes" id="UP000471031">
    <property type="component" value="Unassembled WGS sequence"/>
</dbReference>
<evidence type="ECO:0000256" key="1">
    <source>
        <dbReference type="SAM" id="SignalP"/>
    </source>
</evidence>